<comment type="caution">
    <text evidence="2">The sequence shown here is derived from an EMBL/GenBank/DDBJ whole genome shotgun (WGS) entry which is preliminary data.</text>
</comment>
<dbReference type="PANTHER" id="PTHR43441">
    <property type="entry name" value="RIBOSOMAL-PROTEIN-SERINE ACETYLTRANSFERASE"/>
    <property type="match status" value="1"/>
</dbReference>
<name>A0ABV6KWP8_9BACI</name>
<accession>A0ABV6KWP8</accession>
<protein>
    <submittedName>
        <fullName evidence="2">GNAT family N-acetyltransferase</fullName>
        <ecNumber evidence="2">2.3.-.-</ecNumber>
    </submittedName>
</protein>
<evidence type="ECO:0000313" key="2">
    <source>
        <dbReference type="EMBL" id="MFC0477762.1"/>
    </source>
</evidence>
<feature type="domain" description="N-acetyltransferase" evidence="1">
    <location>
        <begin position="17"/>
        <end position="177"/>
    </location>
</feature>
<dbReference type="GO" id="GO:0016746">
    <property type="term" value="F:acyltransferase activity"/>
    <property type="evidence" value="ECO:0007669"/>
    <property type="project" value="UniProtKB-KW"/>
</dbReference>
<organism evidence="2 3">
    <name type="scientific">Robertmurraya beringensis</name>
    <dbReference type="NCBI Taxonomy" id="641660"/>
    <lineage>
        <taxon>Bacteria</taxon>
        <taxon>Bacillati</taxon>
        <taxon>Bacillota</taxon>
        <taxon>Bacilli</taxon>
        <taxon>Bacillales</taxon>
        <taxon>Bacillaceae</taxon>
        <taxon>Robertmurraya</taxon>
    </lineage>
</organism>
<dbReference type="RefSeq" id="WP_377058992.1">
    <property type="nucleotide sequence ID" value="NZ_JBHLUU010000124.1"/>
</dbReference>
<keyword evidence="3" id="KW-1185">Reference proteome</keyword>
<dbReference type="SUPFAM" id="SSF55729">
    <property type="entry name" value="Acyl-CoA N-acyltransferases (Nat)"/>
    <property type="match status" value="1"/>
</dbReference>
<dbReference type="Proteomes" id="UP001589738">
    <property type="component" value="Unassembled WGS sequence"/>
</dbReference>
<dbReference type="PANTHER" id="PTHR43441:SF3">
    <property type="entry name" value="ACETYLTRANSFERASE"/>
    <property type="match status" value="1"/>
</dbReference>
<dbReference type="InterPro" id="IPR000182">
    <property type="entry name" value="GNAT_dom"/>
</dbReference>
<dbReference type="Gene3D" id="3.40.630.30">
    <property type="match status" value="1"/>
</dbReference>
<evidence type="ECO:0000259" key="1">
    <source>
        <dbReference type="PROSITE" id="PS51186"/>
    </source>
</evidence>
<evidence type="ECO:0000313" key="3">
    <source>
        <dbReference type="Proteomes" id="UP001589738"/>
    </source>
</evidence>
<dbReference type="EC" id="2.3.-.-" evidence="2"/>
<keyword evidence="2" id="KW-0808">Transferase</keyword>
<proteinExistence type="predicted"/>
<dbReference type="EMBL" id="JBHLUU010000124">
    <property type="protein sequence ID" value="MFC0477762.1"/>
    <property type="molecule type" value="Genomic_DNA"/>
</dbReference>
<dbReference type="InterPro" id="IPR051908">
    <property type="entry name" value="Ribosomal_N-acetyltransferase"/>
</dbReference>
<sequence length="187" mass="21626">MKPILIDFPEKIESERLYIRPCMPGDGHLVYEAIQASLNELQQWLPFAHHSQTLEEVEEGVRKSYAQFILKEDIRLHIFRKEDHQFIGSTGLHRINWEAGCFEIGYWCDSRFTKKGYITESTTSLIKTVFEDLQANRVEIRCDPDNIASRSIPEKLGFTLEATLKNNSKSADGKTLRDTCVFSKLKK</sequence>
<reference evidence="2 3" key="1">
    <citation type="submission" date="2024-09" db="EMBL/GenBank/DDBJ databases">
        <authorList>
            <person name="Sun Q."/>
            <person name="Mori K."/>
        </authorList>
    </citation>
    <scope>NUCLEOTIDE SEQUENCE [LARGE SCALE GENOMIC DNA]</scope>
    <source>
        <strain evidence="2 3">CGMCC 1.9126</strain>
    </source>
</reference>
<gene>
    <name evidence="2" type="ORF">ACFFHF_21470</name>
</gene>
<dbReference type="PROSITE" id="PS51186">
    <property type="entry name" value="GNAT"/>
    <property type="match status" value="1"/>
</dbReference>
<keyword evidence="2" id="KW-0012">Acyltransferase</keyword>
<dbReference type="Pfam" id="PF13302">
    <property type="entry name" value="Acetyltransf_3"/>
    <property type="match status" value="1"/>
</dbReference>
<dbReference type="InterPro" id="IPR016181">
    <property type="entry name" value="Acyl_CoA_acyltransferase"/>
</dbReference>